<dbReference type="KEGG" id="hje:HacjB3_19523"/>
<keyword evidence="1" id="KW-0614">Plasmid</keyword>
<dbReference type="HOGENOM" id="CLU_073012_0_0_2"/>
<name>D8JD87_HALJB</name>
<evidence type="ECO:0000313" key="2">
    <source>
        <dbReference type="Proteomes" id="UP000000390"/>
    </source>
</evidence>
<evidence type="ECO:0008006" key="3">
    <source>
        <dbReference type="Google" id="ProtNLM"/>
    </source>
</evidence>
<dbReference type="OrthoDB" id="270754at2157"/>
<dbReference type="EMBL" id="CP002067">
    <property type="protein sequence ID" value="ADJ17240.1"/>
    <property type="molecule type" value="Genomic_DNA"/>
</dbReference>
<protein>
    <recommendedName>
        <fullName evidence="3">DUF2971 domain-containing protein</fullName>
    </recommendedName>
</protein>
<reference evidence="1 2" key="1">
    <citation type="journal article" date="2010" name="J. Bacteriol.">
        <title>Complete genome sequence of Halalkalicoccus jeotgali B3(T), an extremely halophilic archaeon.</title>
        <authorList>
            <person name="Roh S.W."/>
            <person name="Nam Y.D."/>
            <person name="Nam S.H."/>
            <person name="Choi S.H."/>
            <person name="Park H.S."/>
            <person name="Bae J.W."/>
        </authorList>
    </citation>
    <scope>NUCLEOTIDE SEQUENCE [LARGE SCALE GENOMIC DNA]</scope>
    <source>
        <strain evidence="2">DSM 18796 / CECT 7217 / JCM 14584 / KCTC 4019 / B3</strain>
        <plasmid evidence="2">5</plasmid>
    </source>
</reference>
<sequence length="271" mass="31305">MAEEESEFWSPTVPSDDTPIWRYRDLSQFLSILEKQSLWFNRADLFSDPFEGSFAKANVETRQFRYAQTEIPNDVLETMSVMAKKFRKTTYLNCWHINTHESAAMWDLYLPADKGIAIRSTVGRFREAINESDNDAKIEIDTDDDEVEELDAIMKIGKVNYIDYSSKLIPESNSFAPLYHKRKSYEHENEFRASFSKFGDMLELQGGLRPDADFATAPGHNVEVDLSKLIESVYVAPSAPNWFFEVLESVTDRYDIDIQIQQSDLDDDPVF</sequence>
<dbReference type="Proteomes" id="UP000000390">
    <property type="component" value="Plasmid 5"/>
</dbReference>
<dbReference type="eggNOG" id="arCOG07807">
    <property type="taxonomic scope" value="Archaea"/>
</dbReference>
<evidence type="ECO:0000313" key="1">
    <source>
        <dbReference type="EMBL" id="ADJ17240.1"/>
    </source>
</evidence>
<proteinExistence type="predicted"/>
<dbReference type="RefSeq" id="WP_013199705.1">
    <property type="nucleotide sequence ID" value="NC_014302.1"/>
</dbReference>
<dbReference type="AlphaFoldDB" id="D8JD87"/>
<dbReference type="GeneID" id="9385807"/>
<accession>D8JD87</accession>
<gene>
    <name evidence="1" type="ordered locus">HacjB3_19523</name>
</gene>
<organism evidence="1 2">
    <name type="scientific">Halalkalicoccus jeotgali (strain DSM 18796 / CECT 7217 / JCM 14584 / KCTC 4019 / B3)</name>
    <dbReference type="NCBI Taxonomy" id="795797"/>
    <lineage>
        <taxon>Archaea</taxon>
        <taxon>Methanobacteriati</taxon>
        <taxon>Methanobacteriota</taxon>
        <taxon>Stenosarchaea group</taxon>
        <taxon>Halobacteria</taxon>
        <taxon>Halobacteriales</taxon>
        <taxon>Halococcaceae</taxon>
        <taxon>Halalkalicoccus</taxon>
    </lineage>
</organism>
<geneLocation type="plasmid" evidence="1 2">
    <name>5</name>
</geneLocation>